<comment type="caution">
    <text evidence="1">The sequence shown here is derived from an EMBL/GenBank/DDBJ whole genome shotgun (WGS) entry which is preliminary data.</text>
</comment>
<organism evidence="1 2">
    <name type="scientific">Ancylostoma ceylanicum</name>
    <dbReference type="NCBI Taxonomy" id="53326"/>
    <lineage>
        <taxon>Eukaryota</taxon>
        <taxon>Metazoa</taxon>
        <taxon>Ecdysozoa</taxon>
        <taxon>Nematoda</taxon>
        <taxon>Chromadorea</taxon>
        <taxon>Rhabditida</taxon>
        <taxon>Rhabditina</taxon>
        <taxon>Rhabditomorpha</taxon>
        <taxon>Strongyloidea</taxon>
        <taxon>Ancylostomatidae</taxon>
        <taxon>Ancylostomatinae</taxon>
        <taxon>Ancylostoma</taxon>
    </lineage>
</organism>
<dbReference type="EMBL" id="JARK01001682">
    <property type="protein sequence ID" value="EYB82961.1"/>
    <property type="molecule type" value="Genomic_DNA"/>
</dbReference>
<dbReference type="Proteomes" id="UP000024635">
    <property type="component" value="Unassembled WGS sequence"/>
</dbReference>
<dbReference type="AlphaFoldDB" id="A0A016RXD0"/>
<gene>
    <name evidence="1" type="primary">Acey_s0346.g3144</name>
    <name evidence="1" type="ORF">Y032_0346g3144</name>
</gene>
<name>A0A016RXD0_9BILA</name>
<evidence type="ECO:0000313" key="2">
    <source>
        <dbReference type="Proteomes" id="UP000024635"/>
    </source>
</evidence>
<sequence length="72" mass="8076">MRDSGGAKQEPLLGRVNIQTELHPWNYLFSTKLLFKTTLEREGGGGALVRSVKPVFILEPVEKEPNMVQKVP</sequence>
<proteinExistence type="predicted"/>
<accession>A0A016RXD0</accession>
<keyword evidence="2" id="KW-1185">Reference proteome</keyword>
<protein>
    <submittedName>
        <fullName evidence="1">Uncharacterized protein</fullName>
    </submittedName>
</protein>
<evidence type="ECO:0000313" key="1">
    <source>
        <dbReference type="EMBL" id="EYB82961.1"/>
    </source>
</evidence>
<reference evidence="2" key="1">
    <citation type="journal article" date="2015" name="Nat. Genet.">
        <title>The genome and transcriptome of the zoonotic hookworm Ancylostoma ceylanicum identify infection-specific gene families.</title>
        <authorList>
            <person name="Schwarz E.M."/>
            <person name="Hu Y."/>
            <person name="Antoshechkin I."/>
            <person name="Miller M.M."/>
            <person name="Sternberg P.W."/>
            <person name="Aroian R.V."/>
        </authorList>
    </citation>
    <scope>NUCLEOTIDE SEQUENCE</scope>
    <source>
        <strain evidence="2">HY135</strain>
    </source>
</reference>